<name>A0A831LUC9_9BACT</name>
<dbReference type="InterPro" id="IPR029063">
    <property type="entry name" value="SAM-dependent_MTases_sf"/>
</dbReference>
<protein>
    <recommendedName>
        <fullName evidence="2">Methyltransferase domain-containing protein</fullName>
    </recommendedName>
</protein>
<dbReference type="EMBL" id="DSDK01000217">
    <property type="protein sequence ID" value="HDR50746.1"/>
    <property type="molecule type" value="Genomic_DNA"/>
</dbReference>
<evidence type="ECO:0008006" key="2">
    <source>
        <dbReference type="Google" id="ProtNLM"/>
    </source>
</evidence>
<sequence>MSTEKPYYLMSETIKELLFKNGQPDGAYFFFADTCPLCDSKRLKKLFRQWGIGYFRCKECEFVFSNPRLTDKGAYRWYNSDYYNAAMETEHYIAENYTKYYSISLNEYHFKKAIRLFKGRDFPRNVSIADLGCGSGAILH</sequence>
<dbReference type="SUPFAM" id="SSF53335">
    <property type="entry name" value="S-adenosyl-L-methionine-dependent methyltransferases"/>
    <property type="match status" value="1"/>
</dbReference>
<proteinExistence type="predicted"/>
<reference evidence="1" key="1">
    <citation type="journal article" date="2020" name="mSystems">
        <title>Genome- and Community-Level Interaction Insights into Carbon Utilization and Element Cycling Functions of Hydrothermarchaeota in Hydrothermal Sediment.</title>
        <authorList>
            <person name="Zhou Z."/>
            <person name="Liu Y."/>
            <person name="Xu W."/>
            <person name="Pan J."/>
            <person name="Luo Z.H."/>
            <person name="Li M."/>
        </authorList>
    </citation>
    <scope>NUCLEOTIDE SEQUENCE [LARGE SCALE GENOMIC DNA]</scope>
    <source>
        <strain evidence="1">SpSt-1217</strain>
    </source>
</reference>
<evidence type="ECO:0000313" key="1">
    <source>
        <dbReference type="EMBL" id="HDR50746.1"/>
    </source>
</evidence>
<accession>A0A831LUC9</accession>
<gene>
    <name evidence="1" type="ORF">ENN90_03870</name>
</gene>
<dbReference type="Proteomes" id="UP000886047">
    <property type="component" value="Unassembled WGS sequence"/>
</dbReference>
<dbReference type="AlphaFoldDB" id="A0A831LUC9"/>
<comment type="caution">
    <text evidence="1">The sequence shown here is derived from an EMBL/GenBank/DDBJ whole genome shotgun (WGS) entry which is preliminary data.</text>
</comment>
<organism evidence="1">
    <name type="scientific">Mariniphaga anaerophila</name>
    <dbReference type="NCBI Taxonomy" id="1484053"/>
    <lineage>
        <taxon>Bacteria</taxon>
        <taxon>Pseudomonadati</taxon>
        <taxon>Bacteroidota</taxon>
        <taxon>Bacteroidia</taxon>
        <taxon>Marinilabiliales</taxon>
        <taxon>Prolixibacteraceae</taxon>
        <taxon>Mariniphaga</taxon>
    </lineage>
</organism>